<sequence length="124" mass="13571">MLADAAAIAFVPSTHLDRSRAFYSAVLGLELREQTPFACVFRAGGTMLRVTRVDELRPQPFTVLGWAVPDLRATLADMVAAGVTFHRYEGMPQDEDGVWQTPGGDLVAWYPDPDGNTLSLTQFA</sequence>
<reference evidence="3" key="1">
    <citation type="journal article" date="2019" name="Int. J. Syst. Evol. Microbiol.">
        <title>The Global Catalogue of Microorganisms (GCM) 10K type strain sequencing project: providing services to taxonomists for standard genome sequencing and annotation.</title>
        <authorList>
            <consortium name="The Broad Institute Genomics Platform"/>
            <consortium name="The Broad Institute Genome Sequencing Center for Infectious Disease"/>
            <person name="Wu L."/>
            <person name="Ma J."/>
        </authorList>
    </citation>
    <scope>NUCLEOTIDE SEQUENCE [LARGE SCALE GENOMIC DNA]</scope>
    <source>
        <strain evidence="3">JCM 17441</strain>
    </source>
</reference>
<evidence type="ECO:0000313" key="3">
    <source>
        <dbReference type="Proteomes" id="UP001500620"/>
    </source>
</evidence>
<evidence type="ECO:0000259" key="1">
    <source>
        <dbReference type="PROSITE" id="PS51819"/>
    </source>
</evidence>
<dbReference type="RefSeq" id="WP_345129414.1">
    <property type="nucleotide sequence ID" value="NZ_BAABAT010000013.1"/>
</dbReference>
<dbReference type="InterPro" id="IPR029068">
    <property type="entry name" value="Glyas_Bleomycin-R_OHBP_Dase"/>
</dbReference>
<evidence type="ECO:0000313" key="2">
    <source>
        <dbReference type="EMBL" id="GAA4252324.1"/>
    </source>
</evidence>
<dbReference type="Pfam" id="PF00903">
    <property type="entry name" value="Glyoxalase"/>
    <property type="match status" value="1"/>
</dbReference>
<dbReference type="PROSITE" id="PS51819">
    <property type="entry name" value="VOC"/>
    <property type="match status" value="1"/>
</dbReference>
<dbReference type="SUPFAM" id="SSF54593">
    <property type="entry name" value="Glyoxalase/Bleomycin resistance protein/Dihydroxybiphenyl dioxygenase"/>
    <property type="match status" value="1"/>
</dbReference>
<name>A0ABP8DBX9_9ACTN</name>
<feature type="domain" description="VOC" evidence="1">
    <location>
        <begin position="4"/>
        <end position="123"/>
    </location>
</feature>
<gene>
    <name evidence="2" type="ORF">GCM10022255_048360</name>
</gene>
<dbReference type="EMBL" id="BAABAT010000013">
    <property type="protein sequence ID" value="GAA4252324.1"/>
    <property type="molecule type" value="Genomic_DNA"/>
</dbReference>
<dbReference type="InterPro" id="IPR037523">
    <property type="entry name" value="VOC_core"/>
</dbReference>
<organism evidence="2 3">
    <name type="scientific">Dactylosporangium darangshiense</name>
    <dbReference type="NCBI Taxonomy" id="579108"/>
    <lineage>
        <taxon>Bacteria</taxon>
        <taxon>Bacillati</taxon>
        <taxon>Actinomycetota</taxon>
        <taxon>Actinomycetes</taxon>
        <taxon>Micromonosporales</taxon>
        <taxon>Micromonosporaceae</taxon>
        <taxon>Dactylosporangium</taxon>
    </lineage>
</organism>
<protein>
    <submittedName>
        <fullName evidence="2">VOC family protein</fullName>
    </submittedName>
</protein>
<dbReference type="Gene3D" id="3.10.180.10">
    <property type="entry name" value="2,3-Dihydroxybiphenyl 1,2-Dioxygenase, domain 1"/>
    <property type="match status" value="1"/>
</dbReference>
<dbReference type="Proteomes" id="UP001500620">
    <property type="component" value="Unassembled WGS sequence"/>
</dbReference>
<proteinExistence type="predicted"/>
<accession>A0ABP8DBX9</accession>
<dbReference type="InterPro" id="IPR004360">
    <property type="entry name" value="Glyas_Fos-R_dOase_dom"/>
</dbReference>
<keyword evidence="3" id="KW-1185">Reference proteome</keyword>
<comment type="caution">
    <text evidence="2">The sequence shown here is derived from an EMBL/GenBank/DDBJ whole genome shotgun (WGS) entry which is preliminary data.</text>
</comment>